<reference evidence="1 2" key="1">
    <citation type="journal article" date="2019" name="Int. J. Syst. Evol. Microbiol.">
        <title>The Global Catalogue of Microorganisms (GCM) 10K type strain sequencing project: providing services to taxonomists for standard genome sequencing and annotation.</title>
        <authorList>
            <consortium name="The Broad Institute Genomics Platform"/>
            <consortium name="The Broad Institute Genome Sequencing Center for Infectious Disease"/>
            <person name="Wu L."/>
            <person name="Ma J."/>
        </authorList>
    </citation>
    <scope>NUCLEOTIDE SEQUENCE [LARGE SCALE GENOMIC DNA]</scope>
    <source>
        <strain evidence="1 2">JCM 12389</strain>
    </source>
</reference>
<organism evidence="1 2">
    <name type="scientific">Salinibacillus aidingensis</name>
    <dbReference type="NCBI Taxonomy" id="237684"/>
    <lineage>
        <taxon>Bacteria</taxon>
        <taxon>Bacillati</taxon>
        <taxon>Bacillota</taxon>
        <taxon>Bacilli</taxon>
        <taxon>Bacillales</taxon>
        <taxon>Bacillaceae</taxon>
        <taxon>Salinibacillus</taxon>
    </lineage>
</organism>
<dbReference type="InterPro" id="IPR024992">
    <property type="entry name" value="DUF3891"/>
</dbReference>
<comment type="caution">
    <text evidence="1">The sequence shown here is derived from an EMBL/GenBank/DDBJ whole genome shotgun (WGS) entry which is preliminary data.</text>
</comment>
<sequence length="256" mass="29667">MIVVFTGESIRMVEQHEHGKVSGEMAKYIHPDLFPESQLRSNVEFAITYHDYAWKEIDQHPRLNDETDAPYSFTDYPLTAKLASYEKGIDFVQNHSAYAGLLCSLHYSSFFSSESTNPVIKSFISREMDRRQQMKSRNSAFQNEEILDCHFKWLQFCDDLSLYLCMNEPGAAKEEEVSWFQNGFRQTFPFAPGGMQANWKDPYTIGVAPFPFKEAFQVRVPFKGFNTKDFQENGLADIYQNTEFSMFTFTIESEGD</sequence>
<accession>A0ABN1BP56</accession>
<evidence type="ECO:0000313" key="2">
    <source>
        <dbReference type="Proteomes" id="UP001500880"/>
    </source>
</evidence>
<name>A0ABN1BP56_9BACI</name>
<gene>
    <name evidence="1" type="ORF">GCM10008986_32420</name>
</gene>
<dbReference type="Proteomes" id="UP001500880">
    <property type="component" value="Unassembled WGS sequence"/>
</dbReference>
<proteinExistence type="predicted"/>
<dbReference type="Pfam" id="PF13030">
    <property type="entry name" value="DUF3891"/>
    <property type="match status" value="1"/>
</dbReference>
<dbReference type="EMBL" id="BAAADO010000008">
    <property type="protein sequence ID" value="GAA0502328.1"/>
    <property type="molecule type" value="Genomic_DNA"/>
</dbReference>
<evidence type="ECO:0000313" key="1">
    <source>
        <dbReference type="EMBL" id="GAA0502328.1"/>
    </source>
</evidence>
<keyword evidence="2" id="KW-1185">Reference proteome</keyword>
<dbReference type="RefSeq" id="WP_343843394.1">
    <property type="nucleotide sequence ID" value="NZ_BAAADO010000008.1"/>
</dbReference>
<protein>
    <submittedName>
        <fullName evidence="1">DUF3891 family protein</fullName>
    </submittedName>
</protein>